<dbReference type="CDD" id="cd09630">
    <property type="entry name" value="CDH_like_cytochrome"/>
    <property type="match status" value="1"/>
</dbReference>
<evidence type="ECO:0000313" key="3">
    <source>
        <dbReference type="EMBL" id="KAK3934322.1"/>
    </source>
</evidence>
<dbReference type="Pfam" id="PF16010">
    <property type="entry name" value="CDH-cyt"/>
    <property type="match status" value="1"/>
</dbReference>
<feature type="signal peptide" evidence="1">
    <location>
        <begin position="1"/>
        <end position="20"/>
    </location>
</feature>
<keyword evidence="1" id="KW-0732">Signal</keyword>
<evidence type="ECO:0000256" key="1">
    <source>
        <dbReference type="SAM" id="SignalP"/>
    </source>
</evidence>
<dbReference type="Gene3D" id="2.60.40.1210">
    <property type="entry name" value="Cellobiose dehydrogenase, cytochrome domain"/>
    <property type="match status" value="1"/>
</dbReference>
<gene>
    <name evidence="3" type="ORF">QBC46DRAFT_359113</name>
</gene>
<name>A0AAN6RY95_9PEZI</name>
<keyword evidence="4" id="KW-1185">Reference proteome</keyword>
<feature type="non-terminal residue" evidence="3">
    <location>
        <position position="250"/>
    </location>
</feature>
<dbReference type="InterPro" id="IPR015920">
    <property type="entry name" value="Cellobiose_DH-like_cyt"/>
</dbReference>
<dbReference type="SUPFAM" id="SSF49344">
    <property type="entry name" value="CBD9-like"/>
    <property type="match status" value="1"/>
</dbReference>
<evidence type="ECO:0000313" key="4">
    <source>
        <dbReference type="Proteomes" id="UP001303473"/>
    </source>
</evidence>
<proteinExistence type="predicted"/>
<dbReference type="AlphaFoldDB" id="A0AAN6RY95"/>
<dbReference type="EMBL" id="MU854004">
    <property type="protein sequence ID" value="KAK3934322.1"/>
    <property type="molecule type" value="Genomic_DNA"/>
</dbReference>
<dbReference type="InterPro" id="IPR053208">
    <property type="entry name" value="GMC_Oxidoreductase_CD"/>
</dbReference>
<dbReference type="PANTHER" id="PTHR47190">
    <property type="entry name" value="DEHYDROGENASE, PUTATIVE-RELATED"/>
    <property type="match status" value="1"/>
</dbReference>
<protein>
    <recommendedName>
        <fullName evidence="2">Cellobiose dehydrogenase-like cytochrome domain-containing protein</fullName>
    </recommendedName>
</protein>
<feature type="domain" description="Cellobiose dehydrogenase-like cytochrome" evidence="2">
    <location>
        <begin position="32"/>
        <end position="225"/>
    </location>
</feature>
<dbReference type="Proteomes" id="UP001303473">
    <property type="component" value="Unassembled WGS sequence"/>
</dbReference>
<evidence type="ECO:0000259" key="2">
    <source>
        <dbReference type="Pfam" id="PF16010"/>
    </source>
</evidence>
<sequence>MQFPAAVSLVAALLFGSCGAAQDDVPLTKGTYTDAKTNITFSTWTTPPAGAIGGSVGSAFTFGMVLPADAGSKDASEYIGLLRCQSPSTNTTWSGWCGIAHAGHMTNDLLLMAWPYGGEVLTSFRWATDYFMPVPYHGTTSPQLSVIRSSANASGYEIVYRCVKCFSWGDASRNYTESVSTSSGGMVLGYAQSFDPPISNAGCPERMTFGFHDAGYQQWEVDVKGDGVAREGYEKWAALAAGGVGRNGTM</sequence>
<feature type="chain" id="PRO_5042924749" description="Cellobiose dehydrogenase-like cytochrome domain-containing protein" evidence="1">
    <location>
        <begin position="21"/>
        <end position="250"/>
    </location>
</feature>
<comment type="caution">
    <text evidence="3">The sequence shown here is derived from an EMBL/GenBank/DDBJ whole genome shotgun (WGS) entry which is preliminary data.</text>
</comment>
<reference evidence="4" key="1">
    <citation type="journal article" date="2023" name="Mol. Phylogenet. Evol.">
        <title>Genome-scale phylogeny and comparative genomics of the fungal order Sordariales.</title>
        <authorList>
            <person name="Hensen N."/>
            <person name="Bonometti L."/>
            <person name="Westerberg I."/>
            <person name="Brannstrom I.O."/>
            <person name="Guillou S."/>
            <person name="Cros-Aarteil S."/>
            <person name="Calhoun S."/>
            <person name="Haridas S."/>
            <person name="Kuo A."/>
            <person name="Mondo S."/>
            <person name="Pangilinan J."/>
            <person name="Riley R."/>
            <person name="LaButti K."/>
            <person name="Andreopoulos B."/>
            <person name="Lipzen A."/>
            <person name="Chen C."/>
            <person name="Yan M."/>
            <person name="Daum C."/>
            <person name="Ng V."/>
            <person name="Clum A."/>
            <person name="Steindorff A."/>
            <person name="Ohm R.A."/>
            <person name="Martin F."/>
            <person name="Silar P."/>
            <person name="Natvig D.O."/>
            <person name="Lalanne C."/>
            <person name="Gautier V."/>
            <person name="Ament-Velasquez S.L."/>
            <person name="Kruys A."/>
            <person name="Hutchinson M.I."/>
            <person name="Powell A.J."/>
            <person name="Barry K."/>
            <person name="Miller A.N."/>
            <person name="Grigoriev I.V."/>
            <person name="Debuchy R."/>
            <person name="Gladieux P."/>
            <person name="Hiltunen Thoren M."/>
            <person name="Johannesson H."/>
        </authorList>
    </citation>
    <scope>NUCLEOTIDE SEQUENCE [LARGE SCALE GENOMIC DNA]</scope>
    <source>
        <strain evidence="4">CBS 340.73</strain>
    </source>
</reference>
<organism evidence="3 4">
    <name type="scientific">Diplogelasinospora grovesii</name>
    <dbReference type="NCBI Taxonomy" id="303347"/>
    <lineage>
        <taxon>Eukaryota</taxon>
        <taxon>Fungi</taxon>
        <taxon>Dikarya</taxon>
        <taxon>Ascomycota</taxon>
        <taxon>Pezizomycotina</taxon>
        <taxon>Sordariomycetes</taxon>
        <taxon>Sordariomycetidae</taxon>
        <taxon>Sordariales</taxon>
        <taxon>Diplogelasinosporaceae</taxon>
        <taxon>Diplogelasinospora</taxon>
    </lineage>
</organism>
<accession>A0AAN6RY95</accession>
<dbReference type="PANTHER" id="PTHR47190:SF2">
    <property type="entry name" value="CELLOBIOSE DEHYDROGENASE (AFU_ORTHOLOGUE AFUA_2G17620)"/>
    <property type="match status" value="1"/>
</dbReference>